<protein>
    <submittedName>
        <fullName evidence="1">Uncharacterized protein</fullName>
    </submittedName>
</protein>
<sequence length="70" mass="7902">MREPVWYGPDPAAAFDAVLKLREANDLLAARDAGEQNRARARLPAEMTEHHGRDGVWFGARAWLGTERRT</sequence>
<evidence type="ECO:0000313" key="2">
    <source>
        <dbReference type="Proteomes" id="UP000199137"/>
    </source>
</evidence>
<dbReference type="STRING" id="112413.SAMN05421854_1207"/>
<dbReference type="EMBL" id="FOWC01000020">
    <property type="protein sequence ID" value="SFQ70068.1"/>
    <property type="molecule type" value="Genomic_DNA"/>
</dbReference>
<accession>A0A1I6AMX5</accession>
<proteinExistence type="predicted"/>
<dbReference type="AlphaFoldDB" id="A0A1I6AMX5"/>
<organism evidence="1 2">
    <name type="scientific">Amycolatopsis rubida</name>
    <dbReference type="NCBI Taxonomy" id="112413"/>
    <lineage>
        <taxon>Bacteria</taxon>
        <taxon>Bacillati</taxon>
        <taxon>Actinomycetota</taxon>
        <taxon>Actinomycetes</taxon>
        <taxon>Pseudonocardiales</taxon>
        <taxon>Pseudonocardiaceae</taxon>
        <taxon>Amycolatopsis</taxon>
    </lineage>
</organism>
<reference evidence="1 2" key="1">
    <citation type="submission" date="2016-10" db="EMBL/GenBank/DDBJ databases">
        <authorList>
            <person name="de Groot N.N."/>
        </authorList>
    </citation>
    <scope>NUCLEOTIDE SEQUENCE [LARGE SCALE GENOMIC DNA]</scope>
    <source>
        <strain evidence="1 2">DSM 44637</strain>
    </source>
</reference>
<dbReference type="Proteomes" id="UP000199137">
    <property type="component" value="Unassembled WGS sequence"/>
</dbReference>
<name>A0A1I6AMX5_9PSEU</name>
<evidence type="ECO:0000313" key="1">
    <source>
        <dbReference type="EMBL" id="SFQ70068.1"/>
    </source>
</evidence>
<gene>
    <name evidence="1" type="ORF">SAMN05421854_1207</name>
</gene>